<dbReference type="Proteomes" id="UP001461498">
    <property type="component" value="Unassembled WGS sequence"/>
</dbReference>
<dbReference type="InterPro" id="IPR036028">
    <property type="entry name" value="SH3-like_dom_sf"/>
</dbReference>
<dbReference type="GO" id="GO:0071933">
    <property type="term" value="F:Arp2/3 complex binding"/>
    <property type="evidence" value="ECO:0007669"/>
    <property type="project" value="TreeGrafter"/>
</dbReference>
<name>A0AAW1DS18_9HEMI</name>
<dbReference type="SMART" id="SM00326">
    <property type="entry name" value="SH3"/>
    <property type="match status" value="1"/>
</dbReference>
<dbReference type="SUPFAM" id="SSF50044">
    <property type="entry name" value="SH3-domain"/>
    <property type="match status" value="1"/>
</dbReference>
<evidence type="ECO:0000256" key="2">
    <source>
        <dbReference type="PROSITE-ProRule" id="PRU00192"/>
    </source>
</evidence>
<reference evidence="4 5" key="1">
    <citation type="submission" date="2022-12" db="EMBL/GenBank/DDBJ databases">
        <title>Chromosome-level genome assembly of true bugs.</title>
        <authorList>
            <person name="Ma L."/>
            <person name="Li H."/>
        </authorList>
    </citation>
    <scope>NUCLEOTIDE SEQUENCE [LARGE SCALE GENOMIC DNA]</scope>
    <source>
        <strain evidence="4">Lab_2022b</strain>
    </source>
</reference>
<dbReference type="Gene3D" id="2.30.30.40">
    <property type="entry name" value="SH3 Domains"/>
    <property type="match status" value="1"/>
</dbReference>
<dbReference type="PANTHER" id="PTHR13357">
    <property type="entry name" value="SH3 ADAPTER PROTEIN SPIN90 NCK INTERACTING PROTEIN WITH SH3 DOMAIN"/>
    <property type="match status" value="1"/>
</dbReference>
<feature type="domain" description="SH3" evidence="3">
    <location>
        <begin position="1"/>
        <end position="59"/>
    </location>
</feature>
<dbReference type="GO" id="GO:0006897">
    <property type="term" value="P:endocytosis"/>
    <property type="evidence" value="ECO:0007669"/>
    <property type="project" value="TreeGrafter"/>
</dbReference>
<dbReference type="Pfam" id="PF00018">
    <property type="entry name" value="SH3_1"/>
    <property type="match status" value="1"/>
</dbReference>
<comment type="caution">
    <text evidence="4">The sequence shown here is derived from an EMBL/GenBank/DDBJ whole genome shotgun (WGS) entry which is preliminary data.</text>
</comment>
<dbReference type="PROSITE" id="PS50002">
    <property type="entry name" value="SH3"/>
    <property type="match status" value="1"/>
</dbReference>
<protein>
    <recommendedName>
        <fullName evidence="3">SH3 domain-containing protein</fullName>
    </recommendedName>
</protein>
<sequence length="528" mass="60022">MLQALYDFTATVSHTLSFQKDELFIFHSGNIMSRKWWSVVNSSGQMGYIPSNYVAVLKVHRGKVIDFLNTAIENLSSDISKGGSDKQLELMKELISRKQEVMEKRHRIPSTKEKLTTSKSLPNPQKCEVRNVTGLSQEKSRIAVGVVAEGLLDILPSSTHPSLESFLELLQEDIVASDDLLDSTLDARNMRQILSHLTTMKEDAQQRSWCLWDDEASIKQNISQLSSILSDADPAICRRVLKSADFEDVNMLIAYYQMEERFPIRQLLIQSFAIMCSLDKVIISILLNSVLPMELAREMQSNINNTNLLLKPSMLLSMIFSMGEAMPITHLDLLGIEFVKMILGVIEAEVSSEIADVMLTLLLSYNLQFKPKSVSNITVQAVTEAACVKTFTEKVLLLINREEDPIWKLKTHDTPYHSVLKLLKDLFSNSISAKLFYTNDVKVLIDIIVRQVTDLPPQNKKRTEYLELCKLIMYSCDVTAFEHRVHDLNHLFSRILTDEIPESVADKHIVQEIKEALPQYFGKSVFYV</sequence>
<dbReference type="InterPro" id="IPR018556">
    <property type="entry name" value="SPIN90/Ldb17_LRD"/>
</dbReference>
<dbReference type="Pfam" id="PF09431">
    <property type="entry name" value="SPIN90_LRD"/>
    <property type="match status" value="1"/>
</dbReference>
<dbReference type="PANTHER" id="PTHR13357:SF1">
    <property type="entry name" value="NCK-INTERACTING PROTEIN WITH SH3 DOMAIN"/>
    <property type="match status" value="1"/>
</dbReference>
<dbReference type="InterPro" id="IPR001452">
    <property type="entry name" value="SH3_domain"/>
</dbReference>
<dbReference type="EMBL" id="JAPXFL010000001">
    <property type="protein sequence ID" value="KAK9513035.1"/>
    <property type="molecule type" value="Genomic_DNA"/>
</dbReference>
<accession>A0AAW1DS18</accession>
<organism evidence="4 5">
    <name type="scientific">Rhynocoris fuscipes</name>
    <dbReference type="NCBI Taxonomy" id="488301"/>
    <lineage>
        <taxon>Eukaryota</taxon>
        <taxon>Metazoa</taxon>
        <taxon>Ecdysozoa</taxon>
        <taxon>Arthropoda</taxon>
        <taxon>Hexapoda</taxon>
        <taxon>Insecta</taxon>
        <taxon>Pterygota</taxon>
        <taxon>Neoptera</taxon>
        <taxon>Paraneoptera</taxon>
        <taxon>Hemiptera</taxon>
        <taxon>Heteroptera</taxon>
        <taxon>Panheteroptera</taxon>
        <taxon>Cimicomorpha</taxon>
        <taxon>Reduviidae</taxon>
        <taxon>Harpactorinae</taxon>
        <taxon>Harpactorini</taxon>
        <taxon>Rhynocoris</taxon>
    </lineage>
</organism>
<keyword evidence="1 2" id="KW-0728">SH3 domain</keyword>
<evidence type="ECO:0000313" key="5">
    <source>
        <dbReference type="Proteomes" id="UP001461498"/>
    </source>
</evidence>
<keyword evidence="5" id="KW-1185">Reference proteome</keyword>
<evidence type="ECO:0000313" key="4">
    <source>
        <dbReference type="EMBL" id="KAK9513035.1"/>
    </source>
</evidence>
<gene>
    <name evidence="4" type="ORF">O3M35_001317</name>
</gene>
<proteinExistence type="predicted"/>
<dbReference type="AlphaFoldDB" id="A0AAW1DS18"/>
<evidence type="ECO:0000259" key="3">
    <source>
        <dbReference type="PROSITE" id="PS50002"/>
    </source>
</evidence>
<dbReference type="InterPro" id="IPR030125">
    <property type="entry name" value="SPIN90/Ldb17"/>
</dbReference>
<evidence type="ECO:0000256" key="1">
    <source>
        <dbReference type="ARBA" id="ARBA00022443"/>
    </source>
</evidence>